<evidence type="ECO:0000313" key="3">
    <source>
        <dbReference type="Proteomes" id="UP000258889"/>
    </source>
</evidence>
<sequence length="78" mass="8795">MYFPIGENGFVGIHTSSTLTEILSNLISWKKFGRIGREFHSTKMATDRALCYNSFGIFAAIAFAFVMPSSLSFLRFFV</sequence>
<evidence type="ECO:0000313" key="2">
    <source>
        <dbReference type="EMBL" id="AXR64255.1"/>
    </source>
</evidence>
<dbReference type="Proteomes" id="UP000258889">
    <property type="component" value="Chromosome i"/>
</dbReference>
<protein>
    <submittedName>
        <fullName evidence="2">Uncharacterized protein</fullName>
    </submittedName>
</protein>
<keyword evidence="1" id="KW-0812">Transmembrane</keyword>
<proteinExistence type="predicted"/>
<keyword evidence="1" id="KW-1133">Transmembrane helix</keyword>
<keyword evidence="3" id="KW-1185">Reference proteome</keyword>
<keyword evidence="1" id="KW-0472">Membrane</keyword>
<gene>
    <name evidence="2" type="ORF">DQM28_08500</name>
</gene>
<evidence type="ECO:0000256" key="1">
    <source>
        <dbReference type="SAM" id="Phobius"/>
    </source>
</evidence>
<organism evidence="2 3">
    <name type="scientific">Leptospira mayottensis</name>
    <dbReference type="NCBI Taxonomy" id="1137606"/>
    <lineage>
        <taxon>Bacteria</taxon>
        <taxon>Pseudomonadati</taxon>
        <taxon>Spirochaetota</taxon>
        <taxon>Spirochaetia</taxon>
        <taxon>Leptospirales</taxon>
        <taxon>Leptospiraceae</taxon>
        <taxon>Leptospira</taxon>
    </lineage>
</organism>
<accession>A0ABN5NS30</accession>
<name>A0ABN5NS30_9LEPT</name>
<dbReference type="EMBL" id="CP030144">
    <property type="protein sequence ID" value="AXR64255.1"/>
    <property type="molecule type" value="Genomic_DNA"/>
</dbReference>
<reference evidence="2 3" key="1">
    <citation type="submission" date="2018-09" db="EMBL/GenBank/DDBJ databases">
        <title>Complete Genome sequences of three Leptospira mayottensis isolates obtained from Tenrecid mammals endemic to the Malagasy region.</title>
        <authorList>
            <person name="Cordonin C."/>
            <person name="Toty C."/>
        </authorList>
    </citation>
    <scope>NUCLEOTIDE SEQUENCE [LARGE SCALE GENOMIC DNA]</scope>
    <source>
        <strain evidence="2 3">MDI222</strain>
    </source>
</reference>
<feature type="transmembrane region" description="Helical" evidence="1">
    <location>
        <begin position="50"/>
        <end position="74"/>
    </location>
</feature>